<dbReference type="PANTHER" id="PTHR10366:SF564">
    <property type="entry name" value="STEROL-4-ALPHA-CARBOXYLATE 3-DEHYDROGENASE, DECARBOXYLATING"/>
    <property type="match status" value="1"/>
</dbReference>
<dbReference type="PANTHER" id="PTHR10366">
    <property type="entry name" value="NAD DEPENDENT EPIMERASE/DEHYDRATASE"/>
    <property type="match status" value="1"/>
</dbReference>
<gene>
    <name evidence="4" type="ORF">D9757_013584</name>
</gene>
<dbReference type="EMBL" id="JAACJN010000149">
    <property type="protein sequence ID" value="KAF5366694.1"/>
    <property type="molecule type" value="Genomic_DNA"/>
</dbReference>
<sequence length="345" mass="37368">MPTISSGKILVSGANGFVSLWVVEYLLKKGYSVRGTVRSANKGKHLRELFKSHGDKLEIVEVADISKEGAFDKAVEGVDAVLHLASPFTDKVSSAEELIRPAVDGTVSILKSAKKNSTTLKRVVITSSMASVMDLHPVPSNFTEADWNTHSPAEVKKSGLGAGPIHVYLASKTLAEKAAWDYYNSIKGTVSWDLVAILPGMIFGPMLGAVNSPDDLNYSMGVFFKSLLSSTSEATTQEVVFTPLGGWVDVRDVAESHVLALSTAEVKDERILIVAGSIFPQNIVVEGQKIKPEIPNRFGSEVPASPKQFDVSKSKKVFPGFTYKTLHQTTADCIQDFVSKKLWPL</sequence>
<keyword evidence="5" id="KW-1185">Reference proteome</keyword>
<dbReference type="AlphaFoldDB" id="A0A8H5GKC9"/>
<reference evidence="4 5" key="1">
    <citation type="journal article" date="2020" name="ISME J.">
        <title>Uncovering the hidden diversity of litter-decomposition mechanisms in mushroom-forming fungi.</title>
        <authorList>
            <person name="Floudas D."/>
            <person name="Bentzer J."/>
            <person name="Ahren D."/>
            <person name="Johansson T."/>
            <person name="Persson P."/>
            <person name="Tunlid A."/>
        </authorList>
    </citation>
    <scope>NUCLEOTIDE SEQUENCE [LARGE SCALE GENOMIC DNA]</scope>
    <source>
        <strain evidence="4 5">CBS 406.79</strain>
    </source>
</reference>
<comment type="caution">
    <text evidence="4">The sequence shown here is derived from an EMBL/GenBank/DDBJ whole genome shotgun (WGS) entry which is preliminary data.</text>
</comment>
<dbReference type="InterPro" id="IPR036291">
    <property type="entry name" value="NAD(P)-bd_dom_sf"/>
</dbReference>
<dbReference type="Gene3D" id="3.40.50.720">
    <property type="entry name" value="NAD(P)-binding Rossmann-like Domain"/>
    <property type="match status" value="1"/>
</dbReference>
<keyword evidence="1" id="KW-0560">Oxidoreductase</keyword>
<feature type="domain" description="NAD-dependent epimerase/dehydratase" evidence="3">
    <location>
        <begin position="9"/>
        <end position="268"/>
    </location>
</feature>
<evidence type="ECO:0000313" key="5">
    <source>
        <dbReference type="Proteomes" id="UP000518752"/>
    </source>
</evidence>
<organism evidence="4 5">
    <name type="scientific">Collybiopsis confluens</name>
    <dbReference type="NCBI Taxonomy" id="2823264"/>
    <lineage>
        <taxon>Eukaryota</taxon>
        <taxon>Fungi</taxon>
        <taxon>Dikarya</taxon>
        <taxon>Basidiomycota</taxon>
        <taxon>Agaricomycotina</taxon>
        <taxon>Agaricomycetes</taxon>
        <taxon>Agaricomycetidae</taxon>
        <taxon>Agaricales</taxon>
        <taxon>Marasmiineae</taxon>
        <taxon>Omphalotaceae</taxon>
        <taxon>Collybiopsis</taxon>
    </lineage>
</organism>
<dbReference type="InterPro" id="IPR001509">
    <property type="entry name" value="Epimerase_deHydtase"/>
</dbReference>
<evidence type="ECO:0000256" key="2">
    <source>
        <dbReference type="ARBA" id="ARBA00023445"/>
    </source>
</evidence>
<dbReference type="GO" id="GO:0016616">
    <property type="term" value="F:oxidoreductase activity, acting on the CH-OH group of donors, NAD or NADP as acceptor"/>
    <property type="evidence" value="ECO:0007669"/>
    <property type="project" value="TreeGrafter"/>
</dbReference>
<comment type="similarity">
    <text evidence="2">Belongs to the NAD(P)-dependent epimerase/dehydratase family. Dihydroflavonol-4-reductase subfamily.</text>
</comment>
<accession>A0A8H5GKC9</accession>
<proteinExistence type="inferred from homology"/>
<evidence type="ECO:0000313" key="4">
    <source>
        <dbReference type="EMBL" id="KAF5366694.1"/>
    </source>
</evidence>
<dbReference type="Proteomes" id="UP000518752">
    <property type="component" value="Unassembled WGS sequence"/>
</dbReference>
<dbReference type="Pfam" id="PF01370">
    <property type="entry name" value="Epimerase"/>
    <property type="match status" value="1"/>
</dbReference>
<name>A0A8H5GKC9_9AGAR</name>
<dbReference type="SUPFAM" id="SSF51735">
    <property type="entry name" value="NAD(P)-binding Rossmann-fold domains"/>
    <property type="match status" value="1"/>
</dbReference>
<dbReference type="InterPro" id="IPR050425">
    <property type="entry name" value="NAD(P)_dehydrat-like"/>
</dbReference>
<protein>
    <recommendedName>
        <fullName evidence="3">NAD-dependent epimerase/dehydratase domain-containing protein</fullName>
    </recommendedName>
</protein>
<evidence type="ECO:0000259" key="3">
    <source>
        <dbReference type="Pfam" id="PF01370"/>
    </source>
</evidence>
<evidence type="ECO:0000256" key="1">
    <source>
        <dbReference type="ARBA" id="ARBA00023002"/>
    </source>
</evidence>
<dbReference type="OrthoDB" id="2735536at2759"/>